<dbReference type="InterPro" id="IPR029074">
    <property type="entry name" value="Imm49"/>
</dbReference>
<keyword evidence="2" id="KW-1185">Reference proteome</keyword>
<gene>
    <name evidence="1" type="ORF">SAMN05444716_104441</name>
</gene>
<accession>A0A1I6T6U2</accession>
<dbReference type="STRING" id="1176198.SAMN05444716_104441"/>
<sequence length="315" mass="34572">MTRHAIGEDRLARAGQDIRAHVRDQAYELSRQGITLRGLRELGEALIDHLAARFGPGSARDKHVDDILHTAAECYLGVLSVGCFPNGDQEIRFPLTFDRLCTFDSDDFTDVSRAPDAGDWLDAFAVCVVSGRFWDWQRAHGLVMRGDYAKELRTGVPYSRYTPEARPAELAAMDALCPYLTEAAGHQPRHWPTVPLRKPDPAERAEAARALDAAAGDLTPDHRLLRVLLNDDQPAFEDALAARLAAYPDELGDDPAPRTLLPMTALALAGLAVQVHGWELTVRSPYLPPALLGSTDAIRRAAEENVNTLGGWVAR</sequence>
<proteinExistence type="predicted"/>
<organism evidence="1 2">
    <name type="scientific">Streptomyces harbinensis</name>
    <dbReference type="NCBI Taxonomy" id="1176198"/>
    <lineage>
        <taxon>Bacteria</taxon>
        <taxon>Bacillati</taxon>
        <taxon>Actinomycetota</taxon>
        <taxon>Actinomycetes</taxon>
        <taxon>Kitasatosporales</taxon>
        <taxon>Streptomycetaceae</taxon>
        <taxon>Streptomyces</taxon>
    </lineage>
</organism>
<dbReference type="AlphaFoldDB" id="A0A1I6T6U2"/>
<name>A0A1I6T6U2_9ACTN</name>
<dbReference type="EMBL" id="FPAB01000004">
    <property type="protein sequence ID" value="SFS84922.1"/>
    <property type="molecule type" value="Genomic_DNA"/>
</dbReference>
<evidence type="ECO:0000313" key="2">
    <source>
        <dbReference type="Proteomes" id="UP000198873"/>
    </source>
</evidence>
<evidence type="ECO:0000313" key="1">
    <source>
        <dbReference type="EMBL" id="SFS84922.1"/>
    </source>
</evidence>
<reference evidence="2" key="1">
    <citation type="submission" date="2016-10" db="EMBL/GenBank/DDBJ databases">
        <authorList>
            <person name="Varghese N."/>
            <person name="Submissions S."/>
        </authorList>
    </citation>
    <scope>NUCLEOTIDE SEQUENCE [LARGE SCALE GENOMIC DNA]</scope>
    <source>
        <strain evidence="2">CGMCC 4.7047</strain>
    </source>
</reference>
<dbReference type="RefSeq" id="WP_093843177.1">
    <property type="nucleotide sequence ID" value="NZ_FPAB01000004.1"/>
</dbReference>
<dbReference type="Pfam" id="PF15575">
    <property type="entry name" value="Imm49"/>
    <property type="match status" value="1"/>
</dbReference>
<dbReference type="Proteomes" id="UP000198873">
    <property type="component" value="Unassembled WGS sequence"/>
</dbReference>
<protein>
    <submittedName>
        <fullName evidence="1">Immunity protein 49</fullName>
    </submittedName>
</protein>